<sequence length="249" mass="28642">MNPKWDLSEVLDEEQDVDTNPVEFDVPASRSYDWEKRATEIKERDNYVCQRCGNHNGNYENYPLTMEAHHLVPGKYLSKPDARVELNLIAVCESCHGYLEGSHIEWQLNEIGRDDALQILSVLKERSLSPYLLSQKLETSEDCVRSLVSQLERMNCVTAQGGGRYRTVCPATAKSTADRVRLRWKQEQAVRRSLEETLSEFRQTLTTGLDELESTLEAGDRDQVEATLERLQNTIRTTNFEEDITLNDR</sequence>
<dbReference type="InterPro" id="IPR002711">
    <property type="entry name" value="HNH"/>
</dbReference>
<name>L9XS98_9EURY</name>
<dbReference type="EMBL" id="AOID01000060">
    <property type="protein sequence ID" value="ELY63488.1"/>
    <property type="molecule type" value="Genomic_DNA"/>
</dbReference>
<gene>
    <name evidence="2" type="ORF">C489_18791</name>
</gene>
<organism evidence="2 3">
    <name type="scientific">Natrinema versiforme JCM 10478</name>
    <dbReference type="NCBI Taxonomy" id="1227496"/>
    <lineage>
        <taxon>Archaea</taxon>
        <taxon>Methanobacteriati</taxon>
        <taxon>Methanobacteriota</taxon>
        <taxon>Stenosarchaea group</taxon>
        <taxon>Halobacteria</taxon>
        <taxon>Halobacteriales</taxon>
        <taxon>Natrialbaceae</taxon>
        <taxon>Natrinema</taxon>
    </lineage>
</organism>
<proteinExistence type="predicted"/>
<dbReference type="GO" id="GO:0003676">
    <property type="term" value="F:nucleic acid binding"/>
    <property type="evidence" value="ECO:0007669"/>
    <property type="project" value="InterPro"/>
</dbReference>
<evidence type="ECO:0000313" key="3">
    <source>
        <dbReference type="Proteomes" id="UP000011632"/>
    </source>
</evidence>
<dbReference type="OrthoDB" id="11472at2157"/>
<reference evidence="2 3" key="1">
    <citation type="journal article" date="2014" name="PLoS Genet.">
        <title>Phylogenetically driven sequencing of extremely halophilic archaea reveals strategies for static and dynamic osmo-response.</title>
        <authorList>
            <person name="Becker E.A."/>
            <person name="Seitzer P.M."/>
            <person name="Tritt A."/>
            <person name="Larsen D."/>
            <person name="Krusor M."/>
            <person name="Yao A.I."/>
            <person name="Wu D."/>
            <person name="Madern D."/>
            <person name="Eisen J.A."/>
            <person name="Darling A.E."/>
            <person name="Facciotti M.T."/>
        </authorList>
    </citation>
    <scope>NUCLEOTIDE SEQUENCE [LARGE SCALE GENOMIC DNA]</scope>
    <source>
        <strain evidence="2 3">JCM 10478</strain>
    </source>
</reference>
<dbReference type="InterPro" id="IPR003615">
    <property type="entry name" value="HNH_nuc"/>
</dbReference>
<dbReference type="GO" id="GO:0008270">
    <property type="term" value="F:zinc ion binding"/>
    <property type="evidence" value="ECO:0007669"/>
    <property type="project" value="InterPro"/>
</dbReference>
<evidence type="ECO:0000259" key="1">
    <source>
        <dbReference type="Pfam" id="PF01844"/>
    </source>
</evidence>
<dbReference type="Proteomes" id="UP000011632">
    <property type="component" value="Unassembled WGS sequence"/>
</dbReference>
<accession>L9XS98</accession>
<evidence type="ECO:0000313" key="2">
    <source>
        <dbReference type="EMBL" id="ELY63488.1"/>
    </source>
</evidence>
<keyword evidence="2" id="KW-0378">Hydrolase</keyword>
<comment type="caution">
    <text evidence="2">The sequence shown here is derived from an EMBL/GenBank/DDBJ whole genome shotgun (WGS) entry which is preliminary data.</text>
</comment>
<dbReference type="Pfam" id="PF01844">
    <property type="entry name" value="HNH"/>
    <property type="match status" value="1"/>
</dbReference>
<keyword evidence="2" id="KW-0540">Nuclease</keyword>
<dbReference type="AlphaFoldDB" id="L9XS98"/>
<dbReference type="RefSeq" id="WP_006432853.1">
    <property type="nucleotide sequence ID" value="NZ_AOID01000060.1"/>
</dbReference>
<dbReference type="GO" id="GO:0004519">
    <property type="term" value="F:endonuclease activity"/>
    <property type="evidence" value="ECO:0007669"/>
    <property type="project" value="UniProtKB-KW"/>
</dbReference>
<feature type="domain" description="HNH" evidence="1">
    <location>
        <begin position="49"/>
        <end position="96"/>
    </location>
</feature>
<keyword evidence="2" id="KW-0255">Endonuclease</keyword>
<keyword evidence="3" id="KW-1185">Reference proteome</keyword>
<dbReference type="CDD" id="cd00085">
    <property type="entry name" value="HNHc"/>
    <property type="match status" value="1"/>
</dbReference>
<dbReference type="Gene3D" id="1.10.30.50">
    <property type="match status" value="1"/>
</dbReference>
<protein>
    <submittedName>
        <fullName evidence="2">HNH endonuclease</fullName>
    </submittedName>
</protein>